<dbReference type="NCBIfam" id="NF004012">
    <property type="entry name" value="PRK05477.1-2"/>
    <property type="match status" value="1"/>
</dbReference>
<dbReference type="HAMAP" id="MF_00121">
    <property type="entry name" value="GatB"/>
    <property type="match status" value="1"/>
</dbReference>
<evidence type="ECO:0000256" key="7">
    <source>
        <dbReference type="ARBA" id="ARBA00024799"/>
    </source>
</evidence>
<evidence type="ECO:0000256" key="4">
    <source>
        <dbReference type="ARBA" id="ARBA00022741"/>
    </source>
</evidence>
<dbReference type="Gene3D" id="1.10.10.410">
    <property type="match status" value="1"/>
</dbReference>
<evidence type="ECO:0000256" key="5">
    <source>
        <dbReference type="ARBA" id="ARBA00022840"/>
    </source>
</evidence>
<comment type="caution">
    <text evidence="12">The sequence shown here is derived from an EMBL/GenBank/DDBJ whole genome shotgun (WGS) entry which is preliminary data.</text>
</comment>
<dbReference type="Gene3D" id="1.10.150.380">
    <property type="entry name" value="GatB domain, N-terminal subdomain"/>
    <property type="match status" value="1"/>
</dbReference>
<comment type="function">
    <text evidence="7 10">Allows the formation of correctly charged Asn-tRNA(Asn) or Gln-tRNA(Gln) through the transamidation of misacylated Asp-tRNA(Asn) or Glu-tRNA(Gln) in organisms which lack either or both of asparaginyl-tRNA or glutaminyl-tRNA synthetases. The reaction takes place in the presence of glutamine and ATP through an activated phospho-Asp-tRNA(Asn) or phospho-Glu-tRNA(Gln).</text>
</comment>
<dbReference type="PROSITE" id="PS01234">
    <property type="entry name" value="GATB"/>
    <property type="match status" value="1"/>
</dbReference>
<dbReference type="EC" id="6.3.5.-" evidence="10"/>
<dbReference type="InterPro" id="IPR014746">
    <property type="entry name" value="Gln_synth/guanido_kin_cat_dom"/>
</dbReference>
<dbReference type="Pfam" id="PF02934">
    <property type="entry name" value="GatB_N"/>
    <property type="match status" value="1"/>
</dbReference>
<name>A0A2S5RGT1_9MOLU</name>
<keyword evidence="5 10" id="KW-0067">ATP-binding</keyword>
<dbReference type="PANTHER" id="PTHR11659">
    <property type="entry name" value="GLUTAMYL-TRNA GLN AMIDOTRANSFERASE SUBUNIT B MITOCHONDRIAL AND PROKARYOTIC PET112-RELATED"/>
    <property type="match status" value="1"/>
</dbReference>
<dbReference type="OrthoDB" id="9804078at2"/>
<sequence>MNNFEVIIGIENHIELKTKTKMFSPAPVSYGQIPNTQVHEVDMAYPGTLPTVNKQAIKLAILTCNALNLKIDSLLKFDRKNYFYPDLTKGYQITQQYNPIGKDGKLEIEVNGEKKIVEIERLHIEEDTAKQIHKDNLTYIDFNRAGTPLVEVVTKPVMRNADEACAYVEKLREVLLFLKVSDVKMNEGSLRTDVNISIRPFGVTEFSNKVEIKNLNSISNIKKSIDYEIDRQTKLMLNNEIIKQETRRFDDQTNSTVAMRSKTDALDYKYFREPNIAPIQIDKSWIEEIINQSPESPDVKRVKYQEVYGLSLYDTNNLLANLELNDFFEETIKLTNDYQRVANLLTSDIQAILNDRNTTIDTLKITPQNLSELITLIQEGIISSKHYKTLIPIMVDSEVLLQDLIEELKIKIISDEATIVKLLNPIIENNSELIKEYNERPERVTKTIMGQLMKQTGGNVNPEKSMQIIIDIIKNQLI</sequence>
<evidence type="ECO:0000256" key="9">
    <source>
        <dbReference type="ARBA" id="ARBA00047913"/>
    </source>
</evidence>
<dbReference type="GO" id="GO:0070681">
    <property type="term" value="P:glutaminyl-tRNAGln biosynthesis via transamidation"/>
    <property type="evidence" value="ECO:0007669"/>
    <property type="project" value="TreeGrafter"/>
</dbReference>
<dbReference type="InterPro" id="IPR018027">
    <property type="entry name" value="Asn/Gln_amidotransferase"/>
</dbReference>
<comment type="subunit">
    <text evidence="2 10">Heterotrimer of A, B and C subunits.</text>
</comment>
<dbReference type="GO" id="GO:0050567">
    <property type="term" value="F:glutaminyl-tRNA synthase (glutamine-hydrolyzing) activity"/>
    <property type="evidence" value="ECO:0007669"/>
    <property type="project" value="UniProtKB-UniRule"/>
</dbReference>
<dbReference type="InterPro" id="IPR023168">
    <property type="entry name" value="GatB_Yqey_C_2"/>
</dbReference>
<evidence type="ECO:0000256" key="2">
    <source>
        <dbReference type="ARBA" id="ARBA00011123"/>
    </source>
</evidence>
<dbReference type="RefSeq" id="WP_104207723.1">
    <property type="nucleotide sequence ID" value="NZ_PHNF01000001.1"/>
</dbReference>
<dbReference type="AlphaFoldDB" id="A0A2S5RGT1"/>
<dbReference type="EMBL" id="PHNF01000001">
    <property type="protein sequence ID" value="PPE06510.1"/>
    <property type="molecule type" value="Genomic_DNA"/>
</dbReference>
<comment type="similarity">
    <text evidence="1 10">Belongs to the GatB/GatE family. GatB subfamily.</text>
</comment>
<evidence type="ECO:0000313" key="13">
    <source>
        <dbReference type="Proteomes" id="UP000239785"/>
    </source>
</evidence>
<dbReference type="InterPro" id="IPR017959">
    <property type="entry name" value="Asn/Gln-tRNA_amidoTrfase_suB/E"/>
</dbReference>
<feature type="domain" description="Asn/Gln amidotransferase" evidence="11">
    <location>
        <begin position="326"/>
        <end position="473"/>
    </location>
</feature>
<keyword evidence="4 10" id="KW-0547">Nucleotide-binding</keyword>
<protein>
    <recommendedName>
        <fullName evidence="10">Aspartyl/glutamyl-tRNA(Asn/Gln) amidotransferase subunit B</fullName>
        <shortName evidence="10">Asp/Glu-ADT subunit B</shortName>
        <ecNumber evidence="10">6.3.5.-</ecNumber>
    </recommendedName>
</protein>
<dbReference type="SUPFAM" id="SSF55931">
    <property type="entry name" value="Glutamine synthetase/guanido kinase"/>
    <property type="match status" value="1"/>
</dbReference>
<proteinExistence type="inferred from homology"/>
<dbReference type="InterPro" id="IPR017958">
    <property type="entry name" value="Gln-tRNA_amidoTrfase_suB_CS"/>
</dbReference>
<keyword evidence="12" id="KW-0808">Transferase</keyword>
<evidence type="ECO:0000256" key="1">
    <source>
        <dbReference type="ARBA" id="ARBA00005306"/>
    </source>
</evidence>
<keyword evidence="6 10" id="KW-0648">Protein biosynthesis</keyword>
<dbReference type="InterPro" id="IPR004413">
    <property type="entry name" value="GatB"/>
</dbReference>
<gene>
    <name evidence="10 12" type="primary">gatB</name>
    <name evidence="12" type="ORF">MCORR_v1c01380</name>
</gene>
<dbReference type="GO" id="GO:0050566">
    <property type="term" value="F:asparaginyl-tRNA synthase (glutamine-hydrolyzing) activity"/>
    <property type="evidence" value="ECO:0007669"/>
    <property type="project" value="RHEA"/>
</dbReference>
<organism evidence="12 13">
    <name type="scientific">Mesoplasma corruscae</name>
    <dbReference type="NCBI Taxonomy" id="216874"/>
    <lineage>
        <taxon>Bacteria</taxon>
        <taxon>Bacillati</taxon>
        <taxon>Mycoplasmatota</taxon>
        <taxon>Mollicutes</taxon>
        <taxon>Entomoplasmatales</taxon>
        <taxon>Entomoplasmataceae</taxon>
        <taxon>Mesoplasma</taxon>
    </lineage>
</organism>
<dbReference type="InterPro" id="IPR006075">
    <property type="entry name" value="Asn/Gln-tRNA_Trfase_suB/E_cat"/>
</dbReference>
<keyword evidence="13" id="KW-1185">Reference proteome</keyword>
<comment type="catalytic activity">
    <reaction evidence="8 10">
        <text>L-aspartyl-tRNA(Asn) + L-glutamine + ATP + H2O = L-asparaginyl-tRNA(Asn) + L-glutamate + ADP + phosphate + 2 H(+)</text>
        <dbReference type="Rhea" id="RHEA:14513"/>
        <dbReference type="Rhea" id="RHEA-COMP:9674"/>
        <dbReference type="Rhea" id="RHEA-COMP:9677"/>
        <dbReference type="ChEBI" id="CHEBI:15377"/>
        <dbReference type="ChEBI" id="CHEBI:15378"/>
        <dbReference type="ChEBI" id="CHEBI:29985"/>
        <dbReference type="ChEBI" id="CHEBI:30616"/>
        <dbReference type="ChEBI" id="CHEBI:43474"/>
        <dbReference type="ChEBI" id="CHEBI:58359"/>
        <dbReference type="ChEBI" id="CHEBI:78515"/>
        <dbReference type="ChEBI" id="CHEBI:78516"/>
        <dbReference type="ChEBI" id="CHEBI:456216"/>
    </reaction>
</comment>
<evidence type="ECO:0000313" key="12">
    <source>
        <dbReference type="EMBL" id="PPE06510.1"/>
    </source>
</evidence>
<dbReference type="GO" id="GO:0006412">
    <property type="term" value="P:translation"/>
    <property type="evidence" value="ECO:0007669"/>
    <property type="project" value="UniProtKB-UniRule"/>
</dbReference>
<comment type="catalytic activity">
    <reaction evidence="9 10">
        <text>L-glutamyl-tRNA(Gln) + L-glutamine + ATP + H2O = L-glutaminyl-tRNA(Gln) + L-glutamate + ADP + phosphate + H(+)</text>
        <dbReference type="Rhea" id="RHEA:17521"/>
        <dbReference type="Rhea" id="RHEA-COMP:9681"/>
        <dbReference type="Rhea" id="RHEA-COMP:9684"/>
        <dbReference type="ChEBI" id="CHEBI:15377"/>
        <dbReference type="ChEBI" id="CHEBI:15378"/>
        <dbReference type="ChEBI" id="CHEBI:29985"/>
        <dbReference type="ChEBI" id="CHEBI:30616"/>
        <dbReference type="ChEBI" id="CHEBI:43474"/>
        <dbReference type="ChEBI" id="CHEBI:58359"/>
        <dbReference type="ChEBI" id="CHEBI:78520"/>
        <dbReference type="ChEBI" id="CHEBI:78521"/>
        <dbReference type="ChEBI" id="CHEBI:456216"/>
    </reaction>
</comment>
<evidence type="ECO:0000256" key="6">
    <source>
        <dbReference type="ARBA" id="ARBA00022917"/>
    </source>
</evidence>
<dbReference type="Proteomes" id="UP000239785">
    <property type="component" value="Unassembled WGS sequence"/>
</dbReference>
<dbReference type="NCBIfam" id="TIGR00133">
    <property type="entry name" value="gatB"/>
    <property type="match status" value="1"/>
</dbReference>
<dbReference type="InterPro" id="IPR003789">
    <property type="entry name" value="Asn/Gln_tRNA_amidoTrase-B-like"/>
</dbReference>
<keyword evidence="3 10" id="KW-0436">Ligase</keyword>
<reference evidence="12 13" key="1">
    <citation type="submission" date="2017-11" db="EMBL/GenBank/DDBJ databases">
        <title>Genome sequence of Mesoplasma corruscae ELCA-2 (ATCC 49579).</title>
        <authorList>
            <person name="Lo W.-S."/>
            <person name="Kuo C.-H."/>
        </authorList>
    </citation>
    <scope>NUCLEOTIDE SEQUENCE [LARGE SCALE GENOMIC DNA]</scope>
    <source>
        <strain evidence="12 13">ELCA-2</strain>
    </source>
</reference>
<accession>A0A2S5RGT1</accession>
<evidence type="ECO:0000256" key="3">
    <source>
        <dbReference type="ARBA" id="ARBA00022598"/>
    </source>
</evidence>
<evidence type="ECO:0000259" key="11">
    <source>
        <dbReference type="SMART" id="SM00845"/>
    </source>
</evidence>
<dbReference type="GO" id="GO:0016740">
    <property type="term" value="F:transferase activity"/>
    <property type="evidence" value="ECO:0007669"/>
    <property type="project" value="UniProtKB-KW"/>
</dbReference>
<dbReference type="SMART" id="SM00845">
    <property type="entry name" value="GatB_Yqey"/>
    <property type="match status" value="1"/>
</dbReference>
<dbReference type="InterPro" id="IPR042114">
    <property type="entry name" value="GatB_C_1"/>
</dbReference>
<dbReference type="SUPFAM" id="SSF89095">
    <property type="entry name" value="GatB/YqeY motif"/>
    <property type="match status" value="1"/>
</dbReference>
<dbReference type="PANTHER" id="PTHR11659:SF0">
    <property type="entry name" value="GLUTAMYL-TRNA(GLN) AMIDOTRANSFERASE SUBUNIT B, MITOCHONDRIAL"/>
    <property type="match status" value="1"/>
</dbReference>
<evidence type="ECO:0000256" key="8">
    <source>
        <dbReference type="ARBA" id="ARBA00047380"/>
    </source>
</evidence>
<dbReference type="Pfam" id="PF02637">
    <property type="entry name" value="GatB_Yqey"/>
    <property type="match status" value="1"/>
</dbReference>
<dbReference type="GO" id="GO:0005524">
    <property type="term" value="F:ATP binding"/>
    <property type="evidence" value="ECO:0007669"/>
    <property type="project" value="UniProtKB-KW"/>
</dbReference>
<dbReference type="NCBIfam" id="NF004014">
    <property type="entry name" value="PRK05477.1-4"/>
    <property type="match status" value="1"/>
</dbReference>
<evidence type="ECO:0000256" key="10">
    <source>
        <dbReference type="HAMAP-Rule" id="MF_00121"/>
    </source>
</evidence>